<comment type="caution">
    <text evidence="2">The sequence shown here is derived from an EMBL/GenBank/DDBJ whole genome shotgun (WGS) entry which is preliminary data.</text>
</comment>
<keyword evidence="2" id="KW-0378">Hydrolase</keyword>
<dbReference type="PATRIC" id="fig|1076.23.peg.1240"/>
<dbReference type="SUPFAM" id="SSF53474">
    <property type="entry name" value="alpha/beta-Hydrolases"/>
    <property type="match status" value="1"/>
</dbReference>
<dbReference type="Gene3D" id="3.40.50.1820">
    <property type="entry name" value="alpha/beta hydrolase"/>
    <property type="match status" value="1"/>
</dbReference>
<dbReference type="InterPro" id="IPR050471">
    <property type="entry name" value="AB_hydrolase"/>
</dbReference>
<sequence length="307" mass="32596">MPISMFRGGADARVAAAPTPLVAPTHRGEIEYISAGAGPAVLALHGGMGGVDQSLLLFRAAIGDAAGLRVIAVSRPGYLGTPLAGAETPERQADLAAALLDRLEIPAAFVIAVSAGGPSALQFALRHRSRCRGLILVSCCTGRLDIPAEVRSRLPMMRWLARLPWLVAMMRWRADADPGRTAARSIRDPALLARTLAHPEAGVLLRTLQSSAMSRLAARLPGTENDITLCASMPPIAVADIDAPILAIHGTADRVVPFAHGRRIADQARQAELMAIDGGEHVSLFTHLDDIRERVRGFLRLHGSDAR</sequence>
<feature type="domain" description="AB hydrolase-1" evidence="1">
    <location>
        <begin position="42"/>
        <end position="287"/>
    </location>
</feature>
<evidence type="ECO:0000259" key="1">
    <source>
        <dbReference type="Pfam" id="PF12697"/>
    </source>
</evidence>
<name>A0A0D7EV72_RHOPL</name>
<dbReference type="RefSeq" id="WP_052628885.1">
    <property type="nucleotide sequence ID" value="NZ_JXXE01000180.1"/>
</dbReference>
<accession>A0A0D7EV72</accession>
<proteinExistence type="predicted"/>
<gene>
    <name evidence="2" type="ORF">OO17_09450</name>
</gene>
<dbReference type="Proteomes" id="UP000032515">
    <property type="component" value="Unassembled WGS sequence"/>
</dbReference>
<organism evidence="2 3">
    <name type="scientific">Rhodopseudomonas palustris</name>
    <dbReference type="NCBI Taxonomy" id="1076"/>
    <lineage>
        <taxon>Bacteria</taxon>
        <taxon>Pseudomonadati</taxon>
        <taxon>Pseudomonadota</taxon>
        <taxon>Alphaproteobacteria</taxon>
        <taxon>Hyphomicrobiales</taxon>
        <taxon>Nitrobacteraceae</taxon>
        <taxon>Rhodopseudomonas</taxon>
    </lineage>
</organism>
<dbReference type="InterPro" id="IPR029058">
    <property type="entry name" value="AB_hydrolase_fold"/>
</dbReference>
<reference evidence="2 3" key="1">
    <citation type="submission" date="2014-11" db="EMBL/GenBank/DDBJ databases">
        <title>Genomics and ecophysiology of heterotrophic nitrogen fixing bacteria isolated from estuarine surface water.</title>
        <authorList>
            <person name="Bentzon-Tilia M."/>
            <person name="Severin I."/>
            <person name="Hansen L.H."/>
            <person name="Riemann L."/>
        </authorList>
    </citation>
    <scope>NUCLEOTIDE SEQUENCE [LARGE SCALE GENOMIC DNA]</scope>
    <source>
        <strain evidence="2 3">BAL398</strain>
    </source>
</reference>
<protein>
    <submittedName>
        <fullName evidence="2">Alpha/beta hydrolase</fullName>
    </submittedName>
</protein>
<dbReference type="InterPro" id="IPR000073">
    <property type="entry name" value="AB_hydrolase_1"/>
</dbReference>
<dbReference type="AlphaFoldDB" id="A0A0D7EV72"/>
<dbReference type="Pfam" id="PF12697">
    <property type="entry name" value="Abhydrolase_6"/>
    <property type="match status" value="1"/>
</dbReference>
<dbReference type="GO" id="GO:0016787">
    <property type="term" value="F:hydrolase activity"/>
    <property type="evidence" value="ECO:0007669"/>
    <property type="project" value="UniProtKB-KW"/>
</dbReference>
<dbReference type="EMBL" id="JXXE01000180">
    <property type="protein sequence ID" value="KIZ44719.1"/>
    <property type="molecule type" value="Genomic_DNA"/>
</dbReference>
<dbReference type="PANTHER" id="PTHR43433">
    <property type="entry name" value="HYDROLASE, ALPHA/BETA FOLD FAMILY PROTEIN"/>
    <property type="match status" value="1"/>
</dbReference>
<evidence type="ECO:0000313" key="3">
    <source>
        <dbReference type="Proteomes" id="UP000032515"/>
    </source>
</evidence>
<evidence type="ECO:0000313" key="2">
    <source>
        <dbReference type="EMBL" id="KIZ44719.1"/>
    </source>
</evidence>
<dbReference type="PANTHER" id="PTHR43433:SF5">
    <property type="entry name" value="AB HYDROLASE-1 DOMAIN-CONTAINING PROTEIN"/>
    <property type="match status" value="1"/>
</dbReference>
<dbReference type="OrthoDB" id="9798888at2"/>